<dbReference type="GO" id="GO:0044550">
    <property type="term" value="P:secondary metabolite biosynthetic process"/>
    <property type="evidence" value="ECO:0007669"/>
    <property type="project" value="UniProtKB-ARBA"/>
</dbReference>
<dbReference type="GO" id="GO:0008610">
    <property type="term" value="P:lipid biosynthetic process"/>
    <property type="evidence" value="ECO:0007669"/>
    <property type="project" value="UniProtKB-ARBA"/>
</dbReference>
<dbReference type="PROSITE" id="PS00012">
    <property type="entry name" value="PHOSPHOPANTETHEINE"/>
    <property type="match status" value="1"/>
</dbReference>
<dbReference type="Proteomes" id="UP000254400">
    <property type="component" value="Unassembled WGS sequence"/>
</dbReference>
<feature type="domain" description="Carrier" evidence="10">
    <location>
        <begin position="4142"/>
        <end position="4217"/>
    </location>
</feature>
<dbReference type="Gene3D" id="3.30.559.10">
    <property type="entry name" value="Chloramphenicol acetyltransferase-like domain"/>
    <property type="match status" value="6"/>
</dbReference>
<evidence type="ECO:0000256" key="7">
    <source>
        <dbReference type="ARBA" id="ARBA00023194"/>
    </source>
</evidence>
<reference evidence="11 12" key="1">
    <citation type="submission" date="2018-06" db="EMBL/GenBank/DDBJ databases">
        <authorList>
            <consortium name="Pathogen Informatics"/>
            <person name="Doyle S."/>
        </authorList>
    </citation>
    <scope>NUCLEOTIDE SEQUENCE [LARGE SCALE GENOMIC DNA]</scope>
    <source>
        <strain evidence="11 12">NCTC10343</strain>
    </source>
</reference>
<dbReference type="FunFam" id="3.30.300.30:FF:000010">
    <property type="entry name" value="Enterobactin synthetase component F"/>
    <property type="match status" value="5"/>
</dbReference>
<dbReference type="GO" id="GO:0031177">
    <property type="term" value="F:phosphopantetheine binding"/>
    <property type="evidence" value="ECO:0007669"/>
    <property type="project" value="InterPro"/>
</dbReference>
<feature type="domain" description="Carrier" evidence="10">
    <location>
        <begin position="5224"/>
        <end position="5298"/>
    </location>
</feature>
<keyword evidence="8" id="KW-0511">Multifunctional enzyme</keyword>
<name>A0A378XXW2_PAEPO</name>
<dbReference type="FunFam" id="3.40.50.980:FF:000002">
    <property type="entry name" value="Enterobactin synthetase component F"/>
    <property type="match status" value="1"/>
</dbReference>
<dbReference type="InterPro" id="IPR010071">
    <property type="entry name" value="AA_adenyl_dom"/>
</dbReference>
<dbReference type="InterPro" id="IPR009081">
    <property type="entry name" value="PP-bd_ACP"/>
</dbReference>
<sequence length="5772" mass="661054">MDNLMKRIESLSPEKRKLFETMLKEKGKDVSKYTPNAFSGIPSAREQEFYPMSSAQKRLYILNELEGAGTAYNMPGVVLLEGNIDAVRFEQAFKELVKRHEALRTSFHMVEGEPVQKVHDYVDFSITYLELDEEKAAEIVKEFITPFDLSQVPLLRVGLVKTNEDRRVMMFDMHHIVSDGISVNILMSEFLDLYQGKTLLPLRIQYKDFSVWQKEMFAGDSIKKQEEYWLQTFKGDIPVLDMPTDYPRPAVQSFEGDAVSFEINPELSVKLNKLATDNGATLYMVLMAAYNVLLSRYTGQEDIIVGSPVAGRPHADLQGIIGMFINTLAIRNYPEGEKTFVQFLQEVRENAFLAFENQNYQFEELVEKLNLMRDMSRNPLFDTMFALRTSNKTEFAASGINFKQYNNWLEGRKAKFDLMLEVVEGQEGITFNLEYCTRLFKKETIKRFGTHYITVLEEITACPEKRLWEIDVLLQEEKQQILYTFNATEAQYPKNKTIHQLFEEQAEKNPDHVAVVFEGKKLTFSELNKKSNGLAHVLRAKGVKPDSIVGILAERSLEMIVAILGVLKAGGAYLPIDPDYPEERISHMLEDSRAVILLTQSHFIDKYTSIGTVINLEDEQEYSDEQYNLSEVNKPSDLAYLIYTSGSTGKPKGAMIEHRNIVRLLFNSKMQFDFNENDVWTMFHSMSFDFSVWEMYGALLYGGRLVVVPKMTARSNVEYLRLLRNEKVTVLNQTPSAFYNIANEEVSYEEKELKIRYVIFGGEALKPALLKEWRKKYPQTRLINMYGITETTVHVTYKEIEEEEIRSNVSSIGRPIPTLTTYVMDKNMKVVPIGVAGELCVGGDGVCRGYLGRPELTKEKFVQNPYKPEERLYRSGDLVRLLSDGEMEYLGRIDHQVKIRGFRIELGEIEAQLLKHPSIEESLVIAKEDHQGSKYLCAYIAGENELTISELREHLLKELPEYMVPSYFVQLEKMPLTANGKIDRKALPEPEGNINTGIEYEAPIGEFEEKLALIWQDILGIKKIGRNDNFFMLGGHSLKATSLVARIHKEFNIDMPLKEIFKAPIIAEIARYMKEAKESIYQSIQTAKEMEYYPMSSAQRRLYILNQFEGAGTAYNMPGSLLVEGSIDLELFQKTFQQLINRHETLRTSFHFIEGEPVQKINDPVGFSVVYLESDEEKVREIVKEFIKPFDLGIAPLLRVGLVKTGKDKHVMMFDMHHIISDGTSMDILVHEFMDMYGGNNPSSLRIQYKDYSVWQKELFAGDKIKKQEEYWLQEFNGEIPVLNMPVDYQRPAVQSFDGGFIRFEAGSELTGKLIKLARDNGATLYMTLLASYNILLSKYTGQEDIIVGSPIAGRPHTDLQDIIGMFVNTLAMRNYPQGEKTFAEFLKEVRENSIRAYENQDYQFEELVEKLNVKRDMSRNPLFDTMFVLQNTGSSELKIDRLKFIPYTNEFRISKFDLTLNARETQEGIAFDLEYATRLFKKETVERFAAHYLNVLEEITVYPGKRLSEIDMLSQEEKQKILYDFNDTKVRYPKDKTIHQLFEEQVEKTPNNIAVVFEDKQLTYKEVNEKANQLARKLREKGIKPDSVVGVMVERSPEMIIGIMAVLKAGGAYLPIAPEYSEDRIQFMLDDSGSQIILIQDKFINAKGSYRNAEFISIENQELFTGDVSNPKLISKPENLAYVIYTSGSTGKPKGVMIENYSVINRINWMQKQYPIAEGDVILQKTPYTFDVSVWELLWWSFTGAKVCLLIPGGEKNPEEIVKAIEKNKVTTMHFVPSMLSVFLEYVEEKGIIEEIASLKQVFASGEALNLKQVEKFNKLLYKEKGTSLHNLYGPTEATVDVSYFGCSTEEELELVPIGKPIDNIKLYVVSKEKGLQPIGVAGELCIAGDGLARGYLNRPELTEEKFAANPFAPGERMYRTGDLARWLPDGNLEYLGRIDHQVKIRGYRIELGEIENRLLKHEAIKEAVVLDKEGADGNKYLCGYVVPDQEITVQGMREHLSKELPDYMIPSYFVRMEKLPLTPNGKIDRKALPVLDSNVNTGVEYVVPSGEIEEKLALLWRDILGIEKVGRNDNFFMLGGHSLKATSLVARIHKEFNIDIPLKEIFKTPTILEIARYIKDSKESLYQSIQPAGEMEYYPMSSAQRRLYILNQLEGAGTAYNMPGIMLLEGSIDTARFQEVFRQLVKRHETLRTSFHMIDGNPVQKVHDHVEFSVMYFETNEEKAAEYAGEFARPFDLGKAPLLRVELVKTGEDRHLMMFDMHHIISDGVSMDILIREFMDLYEGNNPPALRIQYKDYAVWQNKLFDEGGISSQEEYWLQAFQGEIPVLSMPLDYPRPVIQSFEGDFFSFEAGSELTNKLNKLARDNGATLYMTLLAAYNILLSKHTGQEDIIVGSPIAGRPHSDLQDILGMFVNTLAMRNYPKGDSIFVEFLNEVRENALRAYDNQDYQFEELVEKLNLKRDMSRNPLFDTMFTMQNASKVEFAVPGISFRPFNNGLEYRISKFDLSIDAIEREDGMAFSFEYCTRLFKKETIKRLAAHYLNVLEEITANPFKRLSEINMLSQEEKQQIIYGFNDTKVEYPKDKTIQELFEEQVEKTPDNIAVVFEDKYLTYGELNEKANQLAWILRDKGLKPDSVVAIMVDRSIEMIIGVIAVFKAGGAYLPIDTEYPEERIRYMIDDSLAGIILTQEHHKEKIKFDLDIISFDDCVNYNGRTENLPVINKSCNLAYVIYTSGTTGKPKGIMIEHRSLVNISYAWKKEYRLADMDVKLLQIASFSFDVFVGDVSRTLLNGGQMVICSSEERYDPARLYSLIKTHKITIFESTPALIIPLMDYIHDNALIIDSLKLLILGSDTLSVEDYERLQSWYGEKLRVVNSYGVTESTIDSSYYEKRLGSYLESGSVPIGKPMQNIKYYVVDKHLRPQPTGVLGELCIGGEGLARGYLNRPELTAEKFVPNPFIPGERMYRTGDLARWLSDGNMEFLGRVDHQVKIRGFRIELGEIEAQLLKHVSIKEAVVIAREDQKGNKYLCAYVAGENELTIAELRGHLLKDLPDYMIPSYFMQLKKLPLTPNGKIDRKAMPEPDGNIDAGIEYVAPLGEVEEKLAGLWQDILSIEKVGRNDNFFELGGHSLRAANLIARIHKEFNVNIPLKEIFKSPNMSEVAECIKIAKESVFHSIGPAGEMEYYPISSAQKRLYILNQLDAVGMAYNMPGIMLIEGKLDKLRFEQAFRELVDRHESFRTSFHMIDGKPVQKVHSNVDFSVMYMETDEERAAKIASEFIRTFDLDEAPLLRVGLIKVGEDRYIMMFDKHHIISDGVSDDILVREFMSLYEGKELPELKIQYKDFSVWQNRLFADGTISKQEEYWLQVFKGEIPLLNMPLDYPRPAIQSFEGDVISFKAGKELAVKLNKLAVNNGATLYMVLLASYNVLLSKYTGQEDIIVGSPVAGRPHTDLQDVIGMFVNTLAMRNHPQGGKTFVDFLNEVRENSLRAYENQDYQFEELVDKLNLERDLGRNPLFDTMFVLQNIEASEVKMDGLRFMPYDSEVRISKFDLTLNAEETEDGIAFELEYATRLFKKESVIRLIAHYLNVLEEAAAFPEKRLLEIDMLSQDEKDQILYEFNNTKAGYPREKTIHQIFEEQVERTPNNIAVVFEDKQLTYRELNEKANQLARKLREKGIKPDSVVGIMVERSPEMIIGIMAVLKAGGAYLPIAPEYPEDRIQFMLDDSGSQIILIQDKFINAKGSYRNAEFISIENQELFTGDVSNPKLISKPENLAYVIYTSGSTGKPKGVMIENYSVINRINWMQKQYPIAEGDVILQKTPYTFDVSVWELLWWSFTGAKVCLLIPGGEKNPEEIVKAIEKNKVTTMHFVPSMLSVFLEYVEEKGIIEEIASLKQVFASGEALNLKQVEKFNKLLYKEKGTSLHNLYGPTEATVDVSYFGCSTEEELELVPIGKPIDNIKLYVVSKEKGLQPIGVAGELCIAGDGLARGYLNRPELTEEKFAANPFAPGERMYRTGDLARWLPDGNLEYLGRIDHQVKIRGYRIELGEIENRLLKHEAIKEAVVLDKEGADGNKYLCAYVVPDQEITVQGMREHLSKELPDYMIPSYFMQMEKLPLTPNGKIDRKALPEPDGSMSTGTEYVAPRNEVEEKLVEIWQEVLGAKQVGIRDNFFKIGGDSIRAISLVSTICKKLDINIQIRDIYMNPDIERLSAFLKVKDTEAFNSKMGKAREELELFKQRILMNETLSEKLPSDMEDIYPMSHIELGMIYHSKKDYENAVYHDQFAFHLNDKDFDFPAFKEAMLLMTSKHDILRTVFNLEDFETPVQIVYKGSSLDIEQIDIMNFSRTGQVEYINKYLENDRANPFDISKPLWRIRIFKLDANHICLVLIFHHAILDGWSVASLITEVSNLYSKLKQEKDYIPTRLKCSYKDYIADQMTIKDNQEVINYWREELSEYKRLNMPANIHGKTKKSYKVDHVTRHLSQEFLGDLRSTARRYDVSLKTLCFAAYTYMLNMLSYEDDFVVGLVENNRPVCEDGDKMLGCFLNTVPVKMCFDKIDIWEELIKVAEKKLINLKLYGRLPLFEIINILGGKENKEENPLFDTIFNYVDFHIYNEIINKEIADVKDRISVDEYEATNTSLDFTVSNTFDDLNISLIYSDKVLERKQAEECIDYFINILNMFIHNPKGSVDKLIILSHEERKQLLIDFNDTKKDYPQDKTIHELFAEQVERTPDNIAVVYEDKHLTYRELNGKANHLARVLRNKGVKPDRIVGIMAERSFEMIVGIFAILKAGGAYLPIDPNYPDTRIKYLLDDSGSQILLTSRTFMENKQIDADIIYLEEEYLNEENSKLENVNKPSDLAYVIYTSGSTGKPKGGMIEHTSVVNIITALQAMYPLKAEDSFLFKTTYTFDVSVAEIFGWFLNGGKLVISRQGVEKEAMELVEVINKHKITHVNFVPSMLNIMVQTLKDNGIKLPSTLRYIFAAGEALPKKLVHELFDVSENTSLENIYGPTESTIYAAGYSITKKIAEELITVPIGKALQNVYLYILDKHNQLTPVGVAGELVIGGSGLARGYLNRPELTAEKFVPNPFIPGEKVYRTGDLVRRLPDGNIEFMGRIDHQVKIRGFRIELGEIEAHLVKHTAIKEAVVIAKEEQQGKKYLCAYIVGENELTISELREHLLNELPDYMVPAYFMKLEQMPFNANGKIDRKALPEPQGNINTGVEHVVPRNEREEILAKVWEDVLKTENIGVKDNFFSLGGDSIKAIQVMSRLNVHGLKLEMRDLFKHPVIEELVEYIQSTSRRIHQGPVEGIVPITPIQRWLYKQDSKDIHHFNQEIMIYGRNGFEEAIIRKVLSKLVEHHDIFRTVVKIEDQNILQYNKNLEGEHFSLEIVDLRDSYNYREKIELEASRIQRSMDLYNGPLVKVGLFKTKEGDHLLIAIHHLVVDGVSWRIILEDLDIGYRQALNNDEIKFSNKTDSFKDWAQRLDEYANSPELLKEINYWTNLEKTETIPLPKDREIEERRYMNNNSVKIELSIEETEKMLKRVNHAYNTEVNDILLTALGLAVREWTGNDKVLISLEGHGREEIIKDIDISRTVGWFTTQYPVVLDVSGQLDISRMIKSVKENIRQIPNKGIGYGILKYLTLPENKADLNFNLNPEISFNYLGQFNQDNVDNLFGVSDIPAGESTGPNYKSEYCIDINGGTVEGGKLELNFSYNQGEYEKSTIEGVAVSFKKHLVNIITHCAEMDYSEATLSDFTVDDLNMDEFEDVLNNFE</sequence>
<evidence type="ECO:0000313" key="12">
    <source>
        <dbReference type="Proteomes" id="UP000254400"/>
    </source>
</evidence>
<dbReference type="Pfam" id="PF00550">
    <property type="entry name" value="PP-binding"/>
    <property type="match status" value="5"/>
</dbReference>
<feature type="domain" description="Carrier" evidence="10">
    <location>
        <begin position="1002"/>
        <end position="1077"/>
    </location>
</feature>
<dbReference type="Gene3D" id="3.30.300.30">
    <property type="match status" value="5"/>
</dbReference>
<keyword evidence="7" id="KW-0045">Antibiotic biosynthesis</keyword>
<dbReference type="Pfam" id="PF00501">
    <property type="entry name" value="AMP-binding"/>
    <property type="match status" value="5"/>
</dbReference>
<dbReference type="InterPro" id="IPR020845">
    <property type="entry name" value="AMP-binding_CS"/>
</dbReference>
<dbReference type="FunFam" id="3.40.50.980:FF:000001">
    <property type="entry name" value="Non-ribosomal peptide synthetase"/>
    <property type="match status" value="5"/>
</dbReference>
<dbReference type="PANTHER" id="PTHR45527:SF1">
    <property type="entry name" value="FATTY ACID SYNTHASE"/>
    <property type="match status" value="1"/>
</dbReference>
<dbReference type="InterPro" id="IPR025110">
    <property type="entry name" value="AMP-bd_C"/>
</dbReference>
<dbReference type="NCBIfam" id="TIGR01733">
    <property type="entry name" value="AA-adenyl-dom"/>
    <property type="match status" value="5"/>
</dbReference>
<keyword evidence="5" id="KW-0436">Ligase</keyword>
<evidence type="ECO:0000256" key="9">
    <source>
        <dbReference type="SAM" id="Coils"/>
    </source>
</evidence>
<evidence type="ECO:0000256" key="2">
    <source>
        <dbReference type="ARBA" id="ARBA00006432"/>
    </source>
</evidence>
<feature type="coiled-coil region" evidence="9">
    <location>
        <begin position="1558"/>
        <end position="1585"/>
    </location>
</feature>
<dbReference type="NCBIfam" id="TIGR01720">
    <property type="entry name" value="NRPS-para261"/>
    <property type="match status" value="1"/>
</dbReference>
<evidence type="ECO:0000256" key="4">
    <source>
        <dbReference type="ARBA" id="ARBA00022553"/>
    </source>
</evidence>
<dbReference type="GeneID" id="93346022"/>
<keyword evidence="6" id="KW-0677">Repeat</keyword>
<gene>
    <name evidence="11" type="primary">tycC_3</name>
    <name evidence="11" type="ORF">NCTC10343_02631</name>
</gene>
<dbReference type="PANTHER" id="PTHR45527">
    <property type="entry name" value="NONRIBOSOMAL PEPTIDE SYNTHETASE"/>
    <property type="match status" value="1"/>
</dbReference>
<dbReference type="InterPro" id="IPR001242">
    <property type="entry name" value="Condensation_dom"/>
</dbReference>
<dbReference type="Gene3D" id="3.40.50.980">
    <property type="match status" value="10"/>
</dbReference>
<dbReference type="CDD" id="cd19531">
    <property type="entry name" value="LCL_NRPS-like"/>
    <property type="match status" value="4"/>
</dbReference>
<evidence type="ECO:0000313" key="11">
    <source>
        <dbReference type="EMBL" id="SUA69765.1"/>
    </source>
</evidence>
<evidence type="ECO:0000256" key="1">
    <source>
        <dbReference type="ARBA" id="ARBA00001957"/>
    </source>
</evidence>
<dbReference type="FunFam" id="3.30.559.30:FF:000001">
    <property type="entry name" value="Non-ribosomal peptide synthetase"/>
    <property type="match status" value="2"/>
</dbReference>
<dbReference type="SUPFAM" id="SSF52777">
    <property type="entry name" value="CoA-dependent acyltransferases"/>
    <property type="match status" value="12"/>
</dbReference>
<dbReference type="CDD" id="cd19534">
    <property type="entry name" value="E_NRPS"/>
    <property type="match status" value="1"/>
</dbReference>
<dbReference type="InterPro" id="IPR023213">
    <property type="entry name" value="CAT-like_dom_sf"/>
</dbReference>
<feature type="domain" description="Carrier" evidence="10">
    <location>
        <begin position="2049"/>
        <end position="2124"/>
    </location>
</feature>
<feature type="coiled-coil region" evidence="9">
    <location>
        <begin position="3651"/>
        <end position="3678"/>
    </location>
</feature>
<dbReference type="NCBIfam" id="NF003417">
    <property type="entry name" value="PRK04813.1"/>
    <property type="match status" value="5"/>
</dbReference>
<dbReference type="InterPro" id="IPR045851">
    <property type="entry name" value="AMP-bd_C_sf"/>
</dbReference>
<keyword evidence="9" id="KW-0175">Coiled coil</keyword>
<keyword evidence="4" id="KW-0597">Phosphoprotein</keyword>
<evidence type="ECO:0000256" key="8">
    <source>
        <dbReference type="ARBA" id="ARBA00023268"/>
    </source>
</evidence>
<dbReference type="PROSITE" id="PS00455">
    <property type="entry name" value="AMP_BINDING"/>
    <property type="match status" value="5"/>
</dbReference>
<dbReference type="Gene3D" id="1.10.1200.10">
    <property type="entry name" value="ACP-like"/>
    <property type="match status" value="5"/>
</dbReference>
<protein>
    <submittedName>
        <fullName evidence="11">Plipastatin synthetase</fullName>
    </submittedName>
</protein>
<dbReference type="InterPro" id="IPR006162">
    <property type="entry name" value="Ppantetheine_attach_site"/>
</dbReference>
<dbReference type="InterPro" id="IPR000873">
    <property type="entry name" value="AMP-dep_synth/lig_dom"/>
</dbReference>
<dbReference type="SMART" id="SM00823">
    <property type="entry name" value="PKS_PP"/>
    <property type="match status" value="3"/>
</dbReference>
<dbReference type="Pfam" id="PF00668">
    <property type="entry name" value="Condensation"/>
    <property type="match status" value="6"/>
</dbReference>
<organism evidence="11 12">
    <name type="scientific">Paenibacillus polymyxa</name>
    <name type="common">Bacillus polymyxa</name>
    <dbReference type="NCBI Taxonomy" id="1406"/>
    <lineage>
        <taxon>Bacteria</taxon>
        <taxon>Bacillati</taxon>
        <taxon>Bacillota</taxon>
        <taxon>Bacilli</taxon>
        <taxon>Bacillales</taxon>
        <taxon>Paenibacillaceae</taxon>
        <taxon>Paenibacillus</taxon>
    </lineage>
</organism>
<dbReference type="NCBIfam" id="NF004282">
    <property type="entry name" value="PRK05691.1"/>
    <property type="match status" value="8"/>
</dbReference>
<dbReference type="SUPFAM" id="SSF47336">
    <property type="entry name" value="ACP-like"/>
    <property type="match status" value="5"/>
</dbReference>
<dbReference type="FunFam" id="3.40.50.12780:FF:000012">
    <property type="entry name" value="Non-ribosomal peptide synthetase"/>
    <property type="match status" value="5"/>
</dbReference>
<dbReference type="InterPro" id="IPR020806">
    <property type="entry name" value="PKS_PP-bd"/>
</dbReference>
<accession>A0A378XXW2</accession>
<comment type="similarity">
    <text evidence="2">Belongs to the ATP-dependent AMP-binding enzyme family.</text>
</comment>
<evidence type="ECO:0000256" key="6">
    <source>
        <dbReference type="ARBA" id="ARBA00022737"/>
    </source>
</evidence>
<dbReference type="RefSeq" id="WP_115293065.1">
    <property type="nucleotide sequence ID" value="NZ_CP049598.1"/>
</dbReference>
<evidence type="ECO:0000256" key="3">
    <source>
        <dbReference type="ARBA" id="ARBA00022450"/>
    </source>
</evidence>
<comment type="cofactor">
    <cofactor evidence="1">
        <name>pantetheine 4'-phosphate</name>
        <dbReference type="ChEBI" id="CHEBI:47942"/>
    </cofactor>
</comment>
<feature type="domain" description="Carrier" evidence="10">
    <location>
        <begin position="3095"/>
        <end position="3170"/>
    </location>
</feature>
<evidence type="ECO:0000256" key="5">
    <source>
        <dbReference type="ARBA" id="ARBA00022598"/>
    </source>
</evidence>
<dbReference type="GO" id="GO:0005829">
    <property type="term" value="C:cytosol"/>
    <property type="evidence" value="ECO:0007669"/>
    <property type="project" value="TreeGrafter"/>
</dbReference>
<dbReference type="PROSITE" id="PS50075">
    <property type="entry name" value="CARRIER"/>
    <property type="match status" value="5"/>
</dbReference>
<dbReference type="Pfam" id="PF13193">
    <property type="entry name" value="AMP-binding_C"/>
    <property type="match status" value="5"/>
</dbReference>
<dbReference type="EMBL" id="UGSC01000001">
    <property type="protein sequence ID" value="SUA69765.1"/>
    <property type="molecule type" value="Genomic_DNA"/>
</dbReference>
<proteinExistence type="inferred from homology"/>
<dbReference type="InterPro" id="IPR036736">
    <property type="entry name" value="ACP-like_sf"/>
</dbReference>
<dbReference type="FunFam" id="1.10.1200.10:FF:000005">
    <property type="entry name" value="Nonribosomal peptide synthetase 1"/>
    <property type="match status" value="5"/>
</dbReference>
<dbReference type="CDD" id="cd05930">
    <property type="entry name" value="A_NRPS"/>
    <property type="match status" value="3"/>
</dbReference>
<dbReference type="Gene3D" id="2.30.38.10">
    <property type="entry name" value="Luciferase, Domain 3"/>
    <property type="match status" value="5"/>
</dbReference>
<evidence type="ECO:0000259" key="10">
    <source>
        <dbReference type="PROSITE" id="PS50075"/>
    </source>
</evidence>
<dbReference type="GO" id="GO:0043041">
    <property type="term" value="P:amino acid activation for nonribosomal peptide biosynthetic process"/>
    <property type="evidence" value="ECO:0007669"/>
    <property type="project" value="TreeGrafter"/>
</dbReference>
<dbReference type="GO" id="GO:0017000">
    <property type="term" value="P:antibiotic biosynthetic process"/>
    <property type="evidence" value="ECO:0007669"/>
    <property type="project" value="UniProtKB-KW"/>
</dbReference>
<dbReference type="Gene3D" id="3.30.559.30">
    <property type="entry name" value="Nonribosomal peptide synthetase, condensation domain"/>
    <property type="match status" value="6"/>
</dbReference>
<dbReference type="FunFam" id="2.30.38.10:FF:000001">
    <property type="entry name" value="Non-ribosomal peptide synthetase PvdI"/>
    <property type="match status" value="5"/>
</dbReference>
<dbReference type="InterPro" id="IPR010060">
    <property type="entry name" value="NRPS_synth"/>
</dbReference>
<dbReference type="SUPFAM" id="SSF56801">
    <property type="entry name" value="Acetyl-CoA synthetase-like"/>
    <property type="match status" value="5"/>
</dbReference>
<dbReference type="GO" id="GO:0016874">
    <property type="term" value="F:ligase activity"/>
    <property type="evidence" value="ECO:0007669"/>
    <property type="project" value="UniProtKB-KW"/>
</dbReference>
<keyword evidence="3" id="KW-0596">Phosphopantetheine</keyword>